<sequence length="69" mass="7636">MCFYKATSLKEAENILKTGKAKKVEFAFAMTSDEFFELTSNLTAAGGKITKENGNFIFTLKNSLSCQNL</sequence>
<organism evidence="1 2">
    <name type="scientific">Sodalis ligni</name>
    <dbReference type="NCBI Taxonomy" id="2697027"/>
    <lineage>
        <taxon>Bacteria</taxon>
        <taxon>Pseudomonadati</taxon>
        <taxon>Pseudomonadota</taxon>
        <taxon>Gammaproteobacteria</taxon>
        <taxon>Enterobacterales</taxon>
        <taxon>Bruguierivoracaceae</taxon>
        <taxon>Sodalis</taxon>
    </lineage>
</organism>
<evidence type="ECO:0000313" key="1">
    <source>
        <dbReference type="EMBL" id="TCL06182.1"/>
    </source>
</evidence>
<dbReference type="Proteomes" id="UP000294555">
    <property type="component" value="Unassembled WGS sequence"/>
</dbReference>
<reference evidence="1 2" key="1">
    <citation type="submission" date="2019-02" db="EMBL/GenBank/DDBJ databases">
        <title>Investigation of anaerobic lignin degradation for improved lignocellulosic biofuels.</title>
        <authorList>
            <person name="Deangelis K."/>
        </authorList>
    </citation>
    <scope>NUCLEOTIDE SEQUENCE [LARGE SCALE GENOMIC DNA]</scope>
    <source>
        <strain evidence="1 2">159R</strain>
    </source>
</reference>
<name>A0A4R1NF87_9GAMM</name>
<evidence type="ECO:0000313" key="2">
    <source>
        <dbReference type="Proteomes" id="UP000294555"/>
    </source>
</evidence>
<gene>
    <name evidence="1" type="ORF">EZJ58_4417</name>
</gene>
<proteinExistence type="predicted"/>
<dbReference type="EMBL" id="SJOI01000001">
    <property type="protein sequence ID" value="TCL06182.1"/>
    <property type="molecule type" value="Genomic_DNA"/>
</dbReference>
<accession>A0A4R1NF87</accession>
<dbReference type="AlphaFoldDB" id="A0A4R1NF87"/>
<dbReference type="RefSeq" id="WP_132925386.1">
    <property type="nucleotide sequence ID" value="NZ_SJOI01000001.1"/>
</dbReference>
<protein>
    <submittedName>
        <fullName evidence="1">Uncharacterized protein</fullName>
    </submittedName>
</protein>
<dbReference type="OrthoDB" id="6520322at2"/>
<comment type="caution">
    <text evidence="1">The sequence shown here is derived from an EMBL/GenBank/DDBJ whole genome shotgun (WGS) entry which is preliminary data.</text>
</comment>
<keyword evidence="2" id="KW-1185">Reference proteome</keyword>